<evidence type="ECO:0000256" key="1">
    <source>
        <dbReference type="ARBA" id="ARBA00023002"/>
    </source>
</evidence>
<proteinExistence type="predicted"/>
<dbReference type="FunFam" id="3.40.50.720:FF:000121">
    <property type="entry name" value="Prostaglandin reductase 2"/>
    <property type="match status" value="1"/>
</dbReference>
<dbReference type="SUPFAM" id="SSF50129">
    <property type="entry name" value="GroES-like"/>
    <property type="match status" value="1"/>
</dbReference>
<dbReference type="Pfam" id="PF16884">
    <property type="entry name" value="ADH_N_2"/>
    <property type="match status" value="1"/>
</dbReference>
<dbReference type="PANTHER" id="PTHR43205">
    <property type="entry name" value="PROSTAGLANDIN REDUCTASE"/>
    <property type="match status" value="1"/>
</dbReference>
<organism evidence="3 4">
    <name type="scientific">Solimonas aquatica</name>
    <dbReference type="NCBI Taxonomy" id="489703"/>
    <lineage>
        <taxon>Bacteria</taxon>
        <taxon>Pseudomonadati</taxon>
        <taxon>Pseudomonadota</taxon>
        <taxon>Gammaproteobacteria</taxon>
        <taxon>Nevskiales</taxon>
        <taxon>Nevskiaceae</taxon>
        <taxon>Solimonas</taxon>
    </lineage>
</organism>
<dbReference type="Gene3D" id="3.40.50.720">
    <property type="entry name" value="NAD(P)-binding Rossmann-like Domain"/>
    <property type="match status" value="1"/>
</dbReference>
<protein>
    <recommendedName>
        <fullName evidence="2">Enoyl reductase (ER) domain-containing protein</fullName>
    </recommendedName>
</protein>
<dbReference type="Gene3D" id="3.90.180.10">
    <property type="entry name" value="Medium-chain alcohol dehydrogenases, catalytic domain"/>
    <property type="match status" value="1"/>
</dbReference>
<evidence type="ECO:0000313" key="3">
    <source>
        <dbReference type="EMBL" id="SEQ38081.1"/>
    </source>
</evidence>
<dbReference type="InterPro" id="IPR036291">
    <property type="entry name" value="NAD(P)-bd_dom_sf"/>
</dbReference>
<dbReference type="InterPro" id="IPR045010">
    <property type="entry name" value="MDR_fam"/>
</dbReference>
<dbReference type="OrthoDB" id="9805663at2"/>
<keyword evidence="1" id="KW-0560">Oxidoreductase</keyword>
<dbReference type="InterPro" id="IPR041694">
    <property type="entry name" value="ADH_N_2"/>
</dbReference>
<evidence type="ECO:0000313" key="4">
    <source>
        <dbReference type="Proteomes" id="UP000199233"/>
    </source>
</evidence>
<dbReference type="Proteomes" id="UP000199233">
    <property type="component" value="Unassembled WGS sequence"/>
</dbReference>
<feature type="domain" description="Enoyl reductase (ER)" evidence="2">
    <location>
        <begin position="18"/>
        <end position="332"/>
    </location>
</feature>
<gene>
    <name evidence="3" type="ORF">SAMN04488038_1066</name>
</gene>
<dbReference type="GO" id="GO:0016628">
    <property type="term" value="F:oxidoreductase activity, acting on the CH-CH group of donors, NAD or NADP as acceptor"/>
    <property type="evidence" value="ECO:0007669"/>
    <property type="project" value="InterPro"/>
</dbReference>
<dbReference type="InterPro" id="IPR020843">
    <property type="entry name" value="ER"/>
</dbReference>
<dbReference type="InterPro" id="IPR011032">
    <property type="entry name" value="GroES-like_sf"/>
</dbReference>
<dbReference type="SMART" id="SM00829">
    <property type="entry name" value="PKS_ER"/>
    <property type="match status" value="1"/>
</dbReference>
<dbReference type="EMBL" id="FOFS01000006">
    <property type="protein sequence ID" value="SEQ38081.1"/>
    <property type="molecule type" value="Genomic_DNA"/>
</dbReference>
<sequence length="339" mass="36925">MSTHRCWYFNRRPRHEIEADTLQLRELPRAPLQDGEFRLRHLYLSLDATNRLWISEWDLYMPTIAPGSPMLGFVLGEVVESRHPGFAVGSLAAGLAPWADESVSTGEGFSPMPRIPGLPLAEAFGILAVAGPSAYVGLMDIGRPKPGDTVVVSAAAGAVGMIVGQLARIHGCRVIGVAGGAEKCRWLKDELGFDAVVDYRQGDLLGQLRQAAPEGIDLHYENVGGEILDAALSCMNNFGTVVVCGLIASYNAGSDPVPGPYMFRNVIMRRLRIEGFVVLDHLDKYPQYQQKLAAWMLEGKIKYRLHVVDGLARASEALKLLYTSGNQGKLMVRIGAEPA</sequence>
<accession>A0A1H9FJG9</accession>
<dbReference type="CDD" id="cd05288">
    <property type="entry name" value="PGDH"/>
    <property type="match status" value="1"/>
</dbReference>
<reference evidence="3 4" key="1">
    <citation type="submission" date="2016-10" db="EMBL/GenBank/DDBJ databases">
        <authorList>
            <person name="de Groot N.N."/>
        </authorList>
    </citation>
    <scope>NUCLEOTIDE SEQUENCE [LARGE SCALE GENOMIC DNA]</scope>
    <source>
        <strain evidence="3 4">DSM 25927</strain>
    </source>
</reference>
<dbReference type="RefSeq" id="WP_093284625.1">
    <property type="nucleotide sequence ID" value="NZ_FOFS01000006.1"/>
</dbReference>
<dbReference type="STRING" id="489703.SAMN04488038_1066"/>
<evidence type="ECO:0000259" key="2">
    <source>
        <dbReference type="SMART" id="SM00829"/>
    </source>
</evidence>
<dbReference type="PANTHER" id="PTHR43205:SF7">
    <property type="entry name" value="PROSTAGLANDIN REDUCTASE 1"/>
    <property type="match status" value="1"/>
</dbReference>
<dbReference type="InterPro" id="IPR013149">
    <property type="entry name" value="ADH-like_C"/>
</dbReference>
<dbReference type="Pfam" id="PF00107">
    <property type="entry name" value="ADH_zinc_N"/>
    <property type="match status" value="1"/>
</dbReference>
<name>A0A1H9FJG9_9GAMM</name>
<keyword evidence="4" id="KW-1185">Reference proteome</keyword>
<dbReference type="SUPFAM" id="SSF51735">
    <property type="entry name" value="NAD(P)-binding Rossmann-fold domains"/>
    <property type="match status" value="1"/>
</dbReference>
<dbReference type="AlphaFoldDB" id="A0A1H9FJG9"/>